<dbReference type="OrthoDB" id="3242664at2"/>
<reference evidence="2 3" key="1">
    <citation type="journal article" date="2012" name="J. Bacteriol.">
        <title>Genome sequence of an alkane-degrading bacterium, Alcanivorax pacificus type strain W11-5, isolated from deep sea sediment.</title>
        <authorList>
            <person name="Lai Q."/>
            <person name="Shao Z."/>
        </authorList>
    </citation>
    <scope>NUCLEOTIDE SEQUENCE [LARGE SCALE GENOMIC DNA]</scope>
    <source>
        <strain evidence="2 3">W11-5</strain>
    </source>
</reference>
<dbReference type="AlphaFoldDB" id="A0A0B4XMS6"/>
<accession>A0A0B4XMS6</accession>
<sequence>MNEDDFKEILPNPQKGLYSSEHIGSGIPIPKTQRVQLFSADEWEEFAEEWASSLRSSYYCVKRFAGSGDKGLDVVGFIASNQFSDGWDNYQCKFYDKPLTPSSVWVELGKIIYFTKRGEYTPPRKYYFVAPKQIGTKLGKLLANAQKLKEELKDNWEKYCEDGITSTAKIKLEGDLLAHFESFDYTIFDSVSHVRMIEQHATTPFHAVRFGGGLGPRPEPVIPPEDTVSMDHRYVRQLLSVYAQFIGDDQQPPDLSLLIKDDSIRNNFRRQRERFYHAESLRNFSRDTVPSGVFEALQDDIYDGVVEVCESQHTCGMDRLNATMNQAANVAVDASPLTSVTRVRDKQGMCHQLVNDRRLNWSEQDE</sequence>
<evidence type="ECO:0000313" key="3">
    <source>
        <dbReference type="Proteomes" id="UP000006764"/>
    </source>
</evidence>
<dbReference type="InterPro" id="IPR046914">
    <property type="entry name" value="ABC-3C_CTD6"/>
</dbReference>
<dbReference type="RefSeq" id="WP_082027753.1">
    <property type="nucleotide sequence ID" value="NZ_CP004387.1"/>
</dbReference>
<dbReference type="EMBL" id="CP004387">
    <property type="protein sequence ID" value="AJD49699.1"/>
    <property type="molecule type" value="Genomic_DNA"/>
</dbReference>
<gene>
    <name evidence="2" type="ORF">S7S_16435</name>
</gene>
<dbReference type="STRING" id="391936.S7S_16435"/>
<organism evidence="2 3">
    <name type="scientific">Isoalcanivorax pacificus W11-5</name>
    <dbReference type="NCBI Taxonomy" id="391936"/>
    <lineage>
        <taxon>Bacteria</taxon>
        <taxon>Pseudomonadati</taxon>
        <taxon>Pseudomonadota</taxon>
        <taxon>Gammaproteobacteria</taxon>
        <taxon>Oceanospirillales</taxon>
        <taxon>Alcanivoracaceae</taxon>
        <taxon>Isoalcanivorax</taxon>
    </lineage>
</organism>
<dbReference type="Proteomes" id="UP000006764">
    <property type="component" value="Chromosome"/>
</dbReference>
<feature type="domain" description="ABC-three component systems C-terminal" evidence="1">
    <location>
        <begin position="232"/>
        <end position="361"/>
    </location>
</feature>
<protein>
    <submittedName>
        <fullName evidence="2">Phage protein</fullName>
    </submittedName>
</protein>
<dbReference type="Pfam" id="PF20282">
    <property type="entry name" value="CTD6"/>
    <property type="match status" value="1"/>
</dbReference>
<keyword evidence="3" id="KW-1185">Reference proteome</keyword>
<proteinExistence type="predicted"/>
<name>A0A0B4XMS6_9GAMM</name>
<evidence type="ECO:0000313" key="2">
    <source>
        <dbReference type="EMBL" id="AJD49699.1"/>
    </source>
</evidence>
<dbReference type="HOGENOM" id="CLU_065352_0_0_6"/>
<dbReference type="KEGG" id="apac:S7S_16435"/>
<evidence type="ECO:0000259" key="1">
    <source>
        <dbReference type="Pfam" id="PF20282"/>
    </source>
</evidence>